<evidence type="ECO:0000256" key="1">
    <source>
        <dbReference type="SAM" id="MobiDB-lite"/>
    </source>
</evidence>
<organism evidence="2 3">
    <name type="scientific">Alcanivorax hongdengensis A-11-3</name>
    <dbReference type="NCBI Taxonomy" id="1177179"/>
    <lineage>
        <taxon>Bacteria</taxon>
        <taxon>Pseudomonadati</taxon>
        <taxon>Pseudomonadota</taxon>
        <taxon>Gammaproteobacteria</taxon>
        <taxon>Oceanospirillales</taxon>
        <taxon>Alcanivoracaceae</taxon>
        <taxon>Alcanivorax</taxon>
    </lineage>
</organism>
<evidence type="ECO:0000313" key="2">
    <source>
        <dbReference type="EMBL" id="EKF74119.1"/>
    </source>
</evidence>
<dbReference type="PATRIC" id="fig|1177179.3.peg.1966"/>
<accession>L0WAT8</accession>
<sequence length="123" mass="13370">MNQNKDQEKQALLDELNDIQSLLDEETRGGATTPRATTHPERAEQIRRLASERANPFLGSPAAPAPASAATPAAGQPRAATPTASPGLSEQELDRMVDALVDQALPKLEQQLRARLKARLRQR</sequence>
<name>L0WAT8_9GAMM</name>
<feature type="compositionally biased region" description="Low complexity" evidence="1">
    <location>
        <begin position="61"/>
        <end position="84"/>
    </location>
</feature>
<keyword evidence="3" id="KW-1185">Reference proteome</keyword>
<reference evidence="2 3" key="1">
    <citation type="journal article" date="2012" name="J. Bacteriol.">
        <title>Genome Sequence of the Alkane-Degrading Bacterium Alcanivorax hongdengensis Type Strain A-11-3.</title>
        <authorList>
            <person name="Lai Q."/>
            <person name="Shao Z."/>
        </authorList>
    </citation>
    <scope>NUCLEOTIDE SEQUENCE [LARGE SCALE GENOMIC DNA]</scope>
    <source>
        <strain evidence="2 3">A-11-3</strain>
    </source>
</reference>
<dbReference type="EMBL" id="AMRJ01000014">
    <property type="protein sequence ID" value="EKF74119.1"/>
    <property type="molecule type" value="Genomic_DNA"/>
</dbReference>
<dbReference type="Proteomes" id="UP000010164">
    <property type="component" value="Unassembled WGS sequence"/>
</dbReference>
<dbReference type="RefSeq" id="WP_008929154.1">
    <property type="nucleotide sequence ID" value="NZ_AMRJ01000014.1"/>
</dbReference>
<dbReference type="STRING" id="1177179.A11A3_09882"/>
<feature type="compositionally biased region" description="Basic and acidic residues" evidence="1">
    <location>
        <begin position="38"/>
        <end position="51"/>
    </location>
</feature>
<feature type="region of interest" description="Disordered" evidence="1">
    <location>
        <begin position="1"/>
        <end position="92"/>
    </location>
</feature>
<protein>
    <submittedName>
        <fullName evidence="2">Uncharacterized protein</fullName>
    </submittedName>
</protein>
<feature type="compositionally biased region" description="Basic and acidic residues" evidence="1">
    <location>
        <begin position="1"/>
        <end position="12"/>
    </location>
</feature>
<proteinExistence type="predicted"/>
<gene>
    <name evidence="2" type="ORF">A11A3_09882</name>
</gene>
<dbReference type="AlphaFoldDB" id="L0WAT8"/>
<evidence type="ECO:0000313" key="3">
    <source>
        <dbReference type="Proteomes" id="UP000010164"/>
    </source>
</evidence>
<comment type="caution">
    <text evidence="2">The sequence shown here is derived from an EMBL/GenBank/DDBJ whole genome shotgun (WGS) entry which is preliminary data.</text>
</comment>